<feature type="compositionally biased region" description="Polar residues" evidence="1">
    <location>
        <begin position="35"/>
        <end position="47"/>
    </location>
</feature>
<accession>A0A813G0Z3</accession>
<reference evidence="2" key="1">
    <citation type="submission" date="2021-02" db="EMBL/GenBank/DDBJ databases">
        <authorList>
            <person name="Dougan E. K."/>
            <person name="Rhodes N."/>
            <person name="Thang M."/>
            <person name="Chan C."/>
        </authorList>
    </citation>
    <scope>NUCLEOTIDE SEQUENCE</scope>
</reference>
<name>A0A813G0Z3_POLGL</name>
<protein>
    <submittedName>
        <fullName evidence="2">Uncharacterized protein</fullName>
    </submittedName>
</protein>
<sequence>STHPAVEWLADSGKAGGVTTIGGVEDGLPGHDQAKTTVGSGQQTDDGTSLTATLEVMSILVLRTRGRSQQSSETKLRGASAPGR</sequence>
<feature type="region of interest" description="Disordered" evidence="1">
    <location>
        <begin position="65"/>
        <end position="84"/>
    </location>
</feature>
<evidence type="ECO:0000256" key="1">
    <source>
        <dbReference type="SAM" id="MobiDB-lite"/>
    </source>
</evidence>
<dbReference type="Proteomes" id="UP000654075">
    <property type="component" value="Unassembled WGS sequence"/>
</dbReference>
<organism evidence="2 3">
    <name type="scientific">Polarella glacialis</name>
    <name type="common">Dinoflagellate</name>
    <dbReference type="NCBI Taxonomy" id="89957"/>
    <lineage>
        <taxon>Eukaryota</taxon>
        <taxon>Sar</taxon>
        <taxon>Alveolata</taxon>
        <taxon>Dinophyceae</taxon>
        <taxon>Suessiales</taxon>
        <taxon>Suessiaceae</taxon>
        <taxon>Polarella</taxon>
    </lineage>
</organism>
<proteinExistence type="predicted"/>
<feature type="region of interest" description="Disordered" evidence="1">
    <location>
        <begin position="14"/>
        <end position="47"/>
    </location>
</feature>
<feature type="non-terminal residue" evidence="2">
    <location>
        <position position="84"/>
    </location>
</feature>
<keyword evidence="3" id="KW-1185">Reference proteome</keyword>
<gene>
    <name evidence="2" type="ORF">PGLA1383_LOCUS36150</name>
</gene>
<dbReference type="AlphaFoldDB" id="A0A813G0Z3"/>
<evidence type="ECO:0000313" key="2">
    <source>
        <dbReference type="EMBL" id="CAE8618533.1"/>
    </source>
</evidence>
<evidence type="ECO:0000313" key="3">
    <source>
        <dbReference type="Proteomes" id="UP000654075"/>
    </source>
</evidence>
<dbReference type="EMBL" id="CAJNNV010026575">
    <property type="protein sequence ID" value="CAE8618533.1"/>
    <property type="molecule type" value="Genomic_DNA"/>
</dbReference>
<comment type="caution">
    <text evidence="2">The sequence shown here is derived from an EMBL/GenBank/DDBJ whole genome shotgun (WGS) entry which is preliminary data.</text>
</comment>